<dbReference type="OrthoDB" id="5282002at2759"/>
<evidence type="ECO:0000256" key="3">
    <source>
        <dbReference type="ARBA" id="ARBA00022833"/>
    </source>
</evidence>
<dbReference type="GeneID" id="110980828"/>
<dbReference type="Pfam" id="PF01753">
    <property type="entry name" value="zf-MYND"/>
    <property type="match status" value="1"/>
</dbReference>
<name>A0A8B7YM55_ACAPL</name>
<feature type="compositionally biased region" description="Polar residues" evidence="5">
    <location>
        <begin position="191"/>
        <end position="205"/>
    </location>
</feature>
<keyword evidence="2 4" id="KW-0863">Zinc-finger</keyword>
<evidence type="ECO:0000313" key="7">
    <source>
        <dbReference type="Proteomes" id="UP000694845"/>
    </source>
</evidence>
<feature type="compositionally biased region" description="Low complexity" evidence="5">
    <location>
        <begin position="243"/>
        <end position="254"/>
    </location>
</feature>
<dbReference type="PROSITE" id="PS50865">
    <property type="entry name" value="ZF_MYND_2"/>
    <property type="match status" value="1"/>
</dbReference>
<feature type="compositionally biased region" description="Basic and acidic residues" evidence="5">
    <location>
        <begin position="414"/>
        <end position="429"/>
    </location>
</feature>
<feature type="compositionally biased region" description="Basic and acidic residues" evidence="5">
    <location>
        <begin position="548"/>
        <end position="558"/>
    </location>
</feature>
<evidence type="ECO:0000256" key="1">
    <source>
        <dbReference type="ARBA" id="ARBA00022723"/>
    </source>
</evidence>
<dbReference type="InterPro" id="IPR002893">
    <property type="entry name" value="Znf_MYND"/>
</dbReference>
<dbReference type="AlphaFoldDB" id="A0A8B7YM55"/>
<proteinExistence type="predicted"/>
<protein>
    <recommendedName>
        <fullName evidence="6">MYND-type domain-containing protein</fullName>
    </recommendedName>
</protein>
<feature type="compositionally biased region" description="Low complexity" evidence="5">
    <location>
        <begin position="9"/>
        <end position="59"/>
    </location>
</feature>
<accession>A0A8B7YM55</accession>
<feature type="compositionally biased region" description="Basic and acidic residues" evidence="5">
    <location>
        <begin position="340"/>
        <end position="354"/>
    </location>
</feature>
<reference evidence="8" key="1">
    <citation type="submission" date="2025-08" db="UniProtKB">
        <authorList>
            <consortium name="RefSeq"/>
        </authorList>
    </citation>
    <scope>IDENTIFICATION</scope>
</reference>
<feature type="compositionally biased region" description="Polar residues" evidence="5">
    <location>
        <begin position="536"/>
        <end position="546"/>
    </location>
</feature>
<dbReference type="GO" id="GO:0008270">
    <property type="term" value="F:zinc ion binding"/>
    <property type="evidence" value="ECO:0007669"/>
    <property type="project" value="UniProtKB-KW"/>
</dbReference>
<dbReference type="SUPFAM" id="SSF144232">
    <property type="entry name" value="HIT/MYND zinc finger-like"/>
    <property type="match status" value="1"/>
</dbReference>
<feature type="region of interest" description="Disordered" evidence="5">
    <location>
        <begin position="639"/>
        <end position="685"/>
    </location>
</feature>
<keyword evidence="7" id="KW-1185">Reference proteome</keyword>
<gene>
    <name evidence="8" type="primary">LOC110980828</name>
</gene>
<dbReference type="RefSeq" id="XP_022093525.1">
    <property type="nucleotide sequence ID" value="XM_022237833.1"/>
</dbReference>
<evidence type="ECO:0000256" key="2">
    <source>
        <dbReference type="ARBA" id="ARBA00022771"/>
    </source>
</evidence>
<organism evidence="7 8">
    <name type="scientific">Acanthaster planci</name>
    <name type="common">Crown-of-thorns starfish</name>
    <dbReference type="NCBI Taxonomy" id="133434"/>
    <lineage>
        <taxon>Eukaryota</taxon>
        <taxon>Metazoa</taxon>
        <taxon>Echinodermata</taxon>
        <taxon>Eleutherozoa</taxon>
        <taxon>Asterozoa</taxon>
        <taxon>Asteroidea</taxon>
        <taxon>Valvatacea</taxon>
        <taxon>Valvatida</taxon>
        <taxon>Acanthasteridae</taxon>
        <taxon>Acanthaster</taxon>
    </lineage>
</organism>
<evidence type="ECO:0000256" key="4">
    <source>
        <dbReference type="PROSITE-ProRule" id="PRU00134"/>
    </source>
</evidence>
<keyword evidence="3" id="KW-0862">Zinc</keyword>
<feature type="compositionally biased region" description="Low complexity" evidence="5">
    <location>
        <begin position="447"/>
        <end position="458"/>
    </location>
</feature>
<evidence type="ECO:0000259" key="6">
    <source>
        <dbReference type="PROSITE" id="PS50865"/>
    </source>
</evidence>
<dbReference type="Gene3D" id="6.10.140.2220">
    <property type="match status" value="1"/>
</dbReference>
<feature type="compositionally biased region" description="Basic and acidic residues" evidence="5">
    <location>
        <begin position="643"/>
        <end position="656"/>
    </location>
</feature>
<feature type="compositionally biased region" description="Low complexity" evidence="5">
    <location>
        <begin position="66"/>
        <end position="94"/>
    </location>
</feature>
<feature type="compositionally biased region" description="Polar residues" evidence="5">
    <location>
        <begin position="276"/>
        <end position="320"/>
    </location>
</feature>
<dbReference type="Proteomes" id="UP000694845">
    <property type="component" value="Unplaced"/>
</dbReference>
<feature type="compositionally biased region" description="Basic and acidic residues" evidence="5">
    <location>
        <begin position="371"/>
        <end position="404"/>
    </location>
</feature>
<dbReference type="OMA" id="DWITHKF"/>
<evidence type="ECO:0000256" key="5">
    <source>
        <dbReference type="SAM" id="MobiDB-lite"/>
    </source>
</evidence>
<evidence type="ECO:0000313" key="8">
    <source>
        <dbReference type="RefSeq" id="XP_022093525.1"/>
    </source>
</evidence>
<feature type="region of interest" description="Disordered" evidence="5">
    <location>
        <begin position="536"/>
        <end position="563"/>
    </location>
</feature>
<dbReference type="KEGG" id="aplc:110980828"/>
<keyword evidence="1" id="KW-0479">Metal-binding</keyword>
<feature type="region of interest" description="Disordered" evidence="5">
    <location>
        <begin position="1"/>
        <end position="478"/>
    </location>
</feature>
<dbReference type="PROSITE" id="PS01360">
    <property type="entry name" value="ZF_MYND_1"/>
    <property type="match status" value="1"/>
</dbReference>
<feature type="compositionally biased region" description="Polar residues" evidence="5">
    <location>
        <begin position="139"/>
        <end position="153"/>
    </location>
</feature>
<sequence length="918" mass="103862">MPQHQETKQTQCQKQNLQQRQQDSSPTQQEQNQPVPLQQQQQMQHNCEQEQVNTKNQPQLHPPSQPQQQQNYSQVVQQQQRNQQQVRVNQVQSNLPKKSKKQVKREQRLRVLQEQQLAKNAERDEQHPTQQHPRHPRQEQMQQPTNQVSQPQPQVIALKEQQQSKKLQEQETLKPGRQEQLGHPKLEKKNQPTLQQAQHNQPNADQDQKDNKSKQNPPKQTHEREKAPKKKTVNVELAATYRSKQNSNSKAQNSFPRNVVRTQGKPVPLMGISFPRQKSNLPQEPSAAFVQTATQSGMQNQKKPFLTTSSKPGTPTPQSEQDPRAAVISSQITFQCPQEFRNEASQKMFDHKETSTVPRKQRSRTVSSVGPKEKSCQCGHQKQDKMRSPDREKLEQDESQKKLLLEQSSQQQQHQRELKHTHPNQEQRQQKIKQNPPKKQKERERQQQYQQHQQQGQKQQEEFASESAAPVVAKGRAKLKAVHEFQPHPPAFAASAAAFQAQLALTQPPQAPHTARKHKPVAGDATMEMFKSLQVQDSSVAAQANSDAHPKSKTDDSRAATQQSVAPWAVVYNKVSDEDLLSEPSAVDTGKKERREGHGFFSRIFGKKSKALKAKKVPSLEIEQLSDCMQGLKIDSSSPIQDVDVHGESDTDHSCSDTEVPPSSPADDEGSDLAEKSDESSDLEPPSCMEAWEIADDVVEKALCLLPIQVGTVHSRRFTAPDCPFEPELVQRLVSDALEAKRGLKRIKESQALLETFRDCLLKFFEGKDVGDVLPPCNHAPGSHQCSMQPVIQPLLGIIRHVLQETKAIGGPKMEAGQRLNKDGKSQAEPGELRPRRYIKIKRKLTATQAFRAPTKLSVRFCNACADTKQPDGQPLLSCGRCPDVFYCSRECQNVDWITHKFTCPGGDRRSYCKHHGT</sequence>
<feature type="compositionally biased region" description="Basic and acidic residues" evidence="5">
    <location>
        <begin position="162"/>
        <end position="190"/>
    </location>
</feature>
<feature type="domain" description="MYND-type" evidence="6">
    <location>
        <begin position="862"/>
        <end position="904"/>
    </location>
</feature>